<protein>
    <recommendedName>
        <fullName evidence="4">LTXXQ motif family protein</fullName>
    </recommendedName>
</protein>
<dbReference type="AlphaFoldDB" id="A0AA48GL33"/>
<feature type="chain" id="PRO_5041453048" description="LTXXQ motif family protein" evidence="1">
    <location>
        <begin position="27"/>
        <end position="171"/>
    </location>
</feature>
<name>A0AA48GL33_9BACT</name>
<dbReference type="KEGG" id="msil:METEAL_25360"/>
<keyword evidence="3" id="KW-1185">Reference proteome</keyword>
<sequence length="171" mass="19756">MTRPEAPLMKSALLLGLCATLGLAQAPRSPQHPPRNAPPSRVQDPRFMARLFQWRASRIQSVLGLPEDRARMMAEKWGRWDREHMERGQQTAELRRQFHQILMGPEAEDEKNVRLKPVVDGYMTLRRAQEAGRKQFEEDIRAGLSPAQQARLILVMEEIQQKLREGLKDAR</sequence>
<organism evidence="2 3">
    <name type="scientific">Mesoterricola silvestris</name>
    <dbReference type="NCBI Taxonomy" id="2927979"/>
    <lineage>
        <taxon>Bacteria</taxon>
        <taxon>Pseudomonadati</taxon>
        <taxon>Acidobacteriota</taxon>
        <taxon>Holophagae</taxon>
        <taxon>Holophagales</taxon>
        <taxon>Holophagaceae</taxon>
        <taxon>Mesoterricola</taxon>
    </lineage>
</organism>
<keyword evidence="1" id="KW-0732">Signal</keyword>
<evidence type="ECO:0000256" key="1">
    <source>
        <dbReference type="SAM" id="SignalP"/>
    </source>
</evidence>
<reference evidence="3" key="1">
    <citation type="journal article" date="2023" name="Int. J. Syst. Evol. Microbiol.">
        <title>Mesoterricola silvestris gen. nov., sp. nov., Mesoterricola sediminis sp. nov., Geothrix oryzae sp. nov., Geothrix edaphica sp. nov., Geothrix rubra sp. nov., and Geothrix limicola sp. nov., six novel members of Acidobacteriota isolated from soils.</title>
        <authorList>
            <person name="Itoh H."/>
            <person name="Sugisawa Y."/>
            <person name="Mise K."/>
            <person name="Xu Z."/>
            <person name="Kuniyasu M."/>
            <person name="Ushijima N."/>
            <person name="Kawano K."/>
            <person name="Kobayashi E."/>
            <person name="Shiratori Y."/>
            <person name="Masuda Y."/>
            <person name="Senoo K."/>
        </authorList>
    </citation>
    <scope>NUCLEOTIDE SEQUENCE [LARGE SCALE GENOMIC DNA]</scope>
    <source>
        <strain evidence="3">W79</strain>
    </source>
</reference>
<evidence type="ECO:0000313" key="3">
    <source>
        <dbReference type="Proteomes" id="UP001238179"/>
    </source>
</evidence>
<evidence type="ECO:0008006" key="4">
    <source>
        <dbReference type="Google" id="ProtNLM"/>
    </source>
</evidence>
<dbReference type="EMBL" id="AP027080">
    <property type="protein sequence ID" value="BDU73362.1"/>
    <property type="molecule type" value="Genomic_DNA"/>
</dbReference>
<proteinExistence type="predicted"/>
<dbReference type="Proteomes" id="UP001238179">
    <property type="component" value="Chromosome"/>
</dbReference>
<evidence type="ECO:0000313" key="2">
    <source>
        <dbReference type="EMBL" id="BDU73362.1"/>
    </source>
</evidence>
<accession>A0AA48GL33</accession>
<gene>
    <name evidence="2" type="ORF">METEAL_25360</name>
</gene>
<feature type="signal peptide" evidence="1">
    <location>
        <begin position="1"/>
        <end position="26"/>
    </location>
</feature>